<comment type="cofactor">
    <cofactor evidence="1">
        <name>Mn(2+)</name>
        <dbReference type="ChEBI" id="CHEBI:29035"/>
    </cofactor>
</comment>
<reference evidence="8 9" key="1">
    <citation type="journal article" date="2021" name="Cell Host Microbe">
        <title>in vivo commensal control of Clostridioides difficile virulence.</title>
        <authorList>
            <person name="Girinathan B.P."/>
            <person name="Dibenedetto N."/>
            <person name="Worley J.N."/>
            <person name="Peltier J."/>
            <person name="Arrieta-Ortiz M.L."/>
            <person name="Rupa Christinal Immanuel S."/>
            <person name="Lavin R."/>
            <person name="Delaney M.L."/>
            <person name="Cummins C."/>
            <person name="Hoffmann M."/>
            <person name="Luo Y."/>
            <person name="Gonzalez-Escalona N."/>
            <person name="Allard M."/>
            <person name="Onderdonk A.B."/>
            <person name="Gerber G.K."/>
            <person name="Sonenshein A.L."/>
            <person name="Baliga N."/>
            <person name="Dupuy B."/>
            <person name="Bry L."/>
        </authorList>
    </citation>
    <scope>NUCLEOTIDE SEQUENCE [LARGE SCALE GENOMIC DNA]</scope>
    <source>
        <strain evidence="8 9">DSM 599</strain>
    </source>
</reference>
<dbReference type="CDD" id="cd03426">
    <property type="entry name" value="NUDIX_CoAse_Nudt7"/>
    <property type="match status" value="1"/>
</dbReference>
<dbReference type="RefSeq" id="WP_221859081.1">
    <property type="nucleotide sequence ID" value="NZ_JAIKTU010000002.1"/>
</dbReference>
<evidence type="ECO:0000256" key="3">
    <source>
        <dbReference type="ARBA" id="ARBA00022723"/>
    </source>
</evidence>
<dbReference type="InterPro" id="IPR015797">
    <property type="entry name" value="NUDIX_hydrolase-like_dom_sf"/>
</dbReference>
<protein>
    <submittedName>
        <fullName evidence="8">CoA pyrophosphatase</fullName>
    </submittedName>
</protein>
<dbReference type="Gene3D" id="3.90.79.10">
    <property type="entry name" value="Nucleoside Triphosphate Pyrophosphohydrolase"/>
    <property type="match status" value="1"/>
</dbReference>
<comment type="caution">
    <text evidence="8">The sequence shown here is derived from an EMBL/GenBank/DDBJ whole genome shotgun (WGS) entry which is preliminary data.</text>
</comment>
<evidence type="ECO:0000256" key="5">
    <source>
        <dbReference type="ARBA" id="ARBA00022842"/>
    </source>
</evidence>
<dbReference type="PROSITE" id="PS51462">
    <property type="entry name" value="NUDIX"/>
    <property type="match status" value="1"/>
</dbReference>
<name>A0ABS7KV49_CLOSR</name>
<proteinExistence type="predicted"/>
<evidence type="ECO:0000313" key="8">
    <source>
        <dbReference type="EMBL" id="MBY0754457.1"/>
    </source>
</evidence>
<dbReference type="EMBL" id="JAIKTU010000002">
    <property type="protein sequence ID" value="MBY0754457.1"/>
    <property type="molecule type" value="Genomic_DNA"/>
</dbReference>
<keyword evidence="9" id="KW-1185">Reference proteome</keyword>
<keyword evidence="4" id="KW-0378">Hydrolase</keyword>
<dbReference type="InterPro" id="IPR045121">
    <property type="entry name" value="CoAse"/>
</dbReference>
<evidence type="ECO:0000256" key="6">
    <source>
        <dbReference type="ARBA" id="ARBA00023211"/>
    </source>
</evidence>
<evidence type="ECO:0000259" key="7">
    <source>
        <dbReference type="PROSITE" id="PS51462"/>
    </source>
</evidence>
<keyword evidence="6" id="KW-0464">Manganese</keyword>
<gene>
    <name evidence="8" type="ORF">K5V21_03205</name>
</gene>
<dbReference type="Pfam" id="PF00293">
    <property type="entry name" value="NUDIX"/>
    <property type="match status" value="1"/>
</dbReference>
<dbReference type="PANTHER" id="PTHR12992:SF11">
    <property type="entry name" value="MITOCHONDRIAL COENZYME A DIPHOSPHATASE NUDT8"/>
    <property type="match status" value="1"/>
</dbReference>
<dbReference type="PANTHER" id="PTHR12992">
    <property type="entry name" value="NUDIX HYDROLASE"/>
    <property type="match status" value="1"/>
</dbReference>
<evidence type="ECO:0000256" key="1">
    <source>
        <dbReference type="ARBA" id="ARBA00001936"/>
    </source>
</evidence>
<comment type="cofactor">
    <cofactor evidence="2">
        <name>Mg(2+)</name>
        <dbReference type="ChEBI" id="CHEBI:18420"/>
    </cofactor>
</comment>
<evidence type="ECO:0000313" key="9">
    <source>
        <dbReference type="Proteomes" id="UP001299068"/>
    </source>
</evidence>
<keyword evidence="3" id="KW-0479">Metal-binding</keyword>
<organism evidence="8 9">
    <name type="scientific">Clostridium sardiniense</name>
    <name type="common">Clostridium absonum</name>
    <dbReference type="NCBI Taxonomy" id="29369"/>
    <lineage>
        <taxon>Bacteria</taxon>
        <taxon>Bacillati</taxon>
        <taxon>Bacillota</taxon>
        <taxon>Clostridia</taxon>
        <taxon>Eubacteriales</taxon>
        <taxon>Clostridiaceae</taxon>
        <taxon>Clostridium</taxon>
    </lineage>
</organism>
<keyword evidence="5" id="KW-0460">Magnesium</keyword>
<accession>A0ABS7KV49</accession>
<sequence>MKELLKKIFKDYKPGINDGDGRKYYSVIIPIIAIDGEYKIVFEVRNDNLKDNPGEICFPGGSIEEGESPKEAALRECYEEIGVKYSDIEIISELDLFIPNNNMVIYPFLGYIKDRTSFFINKDEVKELLIVPLDYLLNADVKSVENKIITIPSEDFPYKYIKDGKNYKFREGSYRVVFYKYDDYIIWGMTAKILENFLEIIKSST</sequence>
<feature type="domain" description="Nudix hydrolase" evidence="7">
    <location>
        <begin position="23"/>
        <end position="163"/>
    </location>
</feature>
<dbReference type="InterPro" id="IPR020476">
    <property type="entry name" value="Nudix_hydrolase"/>
</dbReference>
<evidence type="ECO:0000256" key="2">
    <source>
        <dbReference type="ARBA" id="ARBA00001946"/>
    </source>
</evidence>
<dbReference type="PRINTS" id="PR00502">
    <property type="entry name" value="NUDIXFAMILY"/>
</dbReference>
<dbReference type="InterPro" id="IPR000086">
    <property type="entry name" value="NUDIX_hydrolase_dom"/>
</dbReference>
<dbReference type="SUPFAM" id="SSF55811">
    <property type="entry name" value="Nudix"/>
    <property type="match status" value="1"/>
</dbReference>
<evidence type="ECO:0000256" key="4">
    <source>
        <dbReference type="ARBA" id="ARBA00022801"/>
    </source>
</evidence>
<dbReference type="Proteomes" id="UP001299068">
    <property type="component" value="Unassembled WGS sequence"/>
</dbReference>